<dbReference type="Proteomes" id="UP000499080">
    <property type="component" value="Unassembled WGS sequence"/>
</dbReference>
<dbReference type="AlphaFoldDB" id="A0A4Y2FTH8"/>
<keyword evidence="2" id="KW-1185">Reference proteome</keyword>
<reference evidence="1 2" key="1">
    <citation type="journal article" date="2019" name="Sci. Rep.">
        <title>Orb-weaving spider Araneus ventricosus genome elucidates the spidroin gene catalogue.</title>
        <authorList>
            <person name="Kono N."/>
            <person name="Nakamura H."/>
            <person name="Ohtoshi R."/>
            <person name="Moran D.A.P."/>
            <person name="Shinohara A."/>
            <person name="Yoshida Y."/>
            <person name="Fujiwara M."/>
            <person name="Mori M."/>
            <person name="Tomita M."/>
            <person name="Arakawa K."/>
        </authorList>
    </citation>
    <scope>NUCLEOTIDE SEQUENCE [LARGE SCALE GENOMIC DNA]</scope>
</reference>
<proteinExistence type="predicted"/>
<gene>
    <name evidence="1" type="ORF">AVEN_153394_1</name>
</gene>
<accession>A0A4Y2FTH8</accession>
<dbReference type="EMBL" id="BGPR01001040">
    <property type="protein sequence ID" value="GBM43755.1"/>
    <property type="molecule type" value="Genomic_DNA"/>
</dbReference>
<organism evidence="1 2">
    <name type="scientific">Araneus ventricosus</name>
    <name type="common">Orbweaver spider</name>
    <name type="synonym">Epeira ventricosa</name>
    <dbReference type="NCBI Taxonomy" id="182803"/>
    <lineage>
        <taxon>Eukaryota</taxon>
        <taxon>Metazoa</taxon>
        <taxon>Ecdysozoa</taxon>
        <taxon>Arthropoda</taxon>
        <taxon>Chelicerata</taxon>
        <taxon>Arachnida</taxon>
        <taxon>Araneae</taxon>
        <taxon>Araneomorphae</taxon>
        <taxon>Entelegynae</taxon>
        <taxon>Araneoidea</taxon>
        <taxon>Araneidae</taxon>
        <taxon>Araneus</taxon>
    </lineage>
</organism>
<sequence length="234" mass="27188">MTFIRFKTKYGGHSKFHRNLRQYAHQALEALRNCNNKEDLDKAINGIHLKRVEICKRSNRLKKKVINKPPSWWTQDLAITKKRVAAFRRREPTELRQAACIIYSRDRAQYRRHLVKTRRRAWRKFCMEASNPFGKQYKAIFRAGRPPSDIFQQSTPAGTELSFAQKILETLYPHTPQAPFIGSTASSQPNDSPFSSRELRKVIRELNKTKAPGYDGLDNIILQQIHSASPELLL</sequence>
<protein>
    <submittedName>
        <fullName evidence="1">Uncharacterized protein</fullName>
    </submittedName>
</protein>
<evidence type="ECO:0000313" key="2">
    <source>
        <dbReference type="Proteomes" id="UP000499080"/>
    </source>
</evidence>
<dbReference type="OrthoDB" id="411871at2759"/>
<comment type="caution">
    <text evidence="1">The sequence shown here is derived from an EMBL/GenBank/DDBJ whole genome shotgun (WGS) entry which is preliminary data.</text>
</comment>
<evidence type="ECO:0000313" key="1">
    <source>
        <dbReference type="EMBL" id="GBM43755.1"/>
    </source>
</evidence>
<name>A0A4Y2FTH8_ARAVE</name>